<keyword evidence="3" id="KW-0597">Phosphoprotein</keyword>
<keyword evidence="2" id="KW-0963">Cytoplasm</keyword>
<evidence type="ECO:0000256" key="2">
    <source>
        <dbReference type="ARBA" id="ARBA00022490"/>
    </source>
</evidence>
<dbReference type="InterPro" id="IPR052385">
    <property type="entry name" value="Obscurin/Obscurin-like_Reg"/>
</dbReference>
<dbReference type="SMART" id="SM00408">
    <property type="entry name" value="IGc2"/>
    <property type="match status" value="1"/>
</dbReference>
<evidence type="ECO:0000259" key="6">
    <source>
        <dbReference type="PROSITE" id="PS50835"/>
    </source>
</evidence>
<dbReference type="Pfam" id="PF07679">
    <property type="entry name" value="I-set"/>
    <property type="match status" value="1"/>
</dbReference>
<dbReference type="InterPro" id="IPR013783">
    <property type="entry name" value="Ig-like_fold"/>
</dbReference>
<evidence type="ECO:0000256" key="5">
    <source>
        <dbReference type="SAM" id="SignalP"/>
    </source>
</evidence>
<dbReference type="PANTHER" id="PTHR35971">
    <property type="entry name" value="SI:DKEY-31G6.6"/>
    <property type="match status" value="1"/>
</dbReference>
<accession>A0A4Q8K4Q3</accession>
<dbReference type="PROSITE" id="PS50835">
    <property type="entry name" value="IG_LIKE"/>
    <property type="match status" value="1"/>
</dbReference>
<keyword evidence="4" id="KW-1015">Disulfide bond</keyword>
<keyword evidence="5" id="KW-0732">Signal</keyword>
<evidence type="ECO:0000313" key="7">
    <source>
        <dbReference type="EMBL" id="SNX33736.1"/>
    </source>
</evidence>
<dbReference type="AlphaFoldDB" id="A0A4Q8K4Q3"/>
<dbReference type="InterPro" id="IPR036179">
    <property type="entry name" value="Ig-like_dom_sf"/>
</dbReference>
<evidence type="ECO:0000256" key="1">
    <source>
        <dbReference type="ARBA" id="ARBA00004496"/>
    </source>
</evidence>
<dbReference type="Gene3D" id="2.60.40.10">
    <property type="entry name" value="Immunoglobulins"/>
    <property type="match status" value="1"/>
</dbReference>
<reference evidence="7" key="1">
    <citation type="submission" date="2017-05" db="EMBL/GenBank/DDBJ databases">
        <authorList>
            <person name="QRISCLOUD D."/>
        </authorList>
    </citation>
    <scope>NUCLEOTIDE SEQUENCE</scope>
</reference>
<dbReference type="InterPro" id="IPR013098">
    <property type="entry name" value="Ig_I-set"/>
</dbReference>
<dbReference type="EMBL" id="HAHF01000099">
    <property type="protein sequence ID" value="SNX33736.1"/>
    <property type="molecule type" value="Transcribed_RNA"/>
</dbReference>
<feature type="chain" id="PRO_5020789396" evidence="5">
    <location>
        <begin position="22"/>
        <end position="111"/>
    </location>
</feature>
<feature type="signal peptide" evidence="5">
    <location>
        <begin position="1"/>
        <end position="21"/>
    </location>
</feature>
<dbReference type="SUPFAM" id="SSF48726">
    <property type="entry name" value="Immunoglobulin"/>
    <property type="match status" value="1"/>
</dbReference>
<sequence>MHLTLFKCVILAVFSFSITESAIHTNEEEQGKGFILTHGQTLVLQCNNTDNPSAKVQWLKNGLPLNSTEVRVKEESSNNSLIISDAIETDCGNYTCKSLNQEAIIPIKKCK</sequence>
<comment type="subcellular location">
    <subcellularLocation>
        <location evidence="1">Cytoplasm</location>
    </subcellularLocation>
</comment>
<organism evidence="7">
    <name type="scientific">Nephila sp. SGP-2016</name>
    <dbReference type="NCBI Taxonomy" id="1905176"/>
    <lineage>
        <taxon>Eukaryota</taxon>
        <taxon>Metazoa</taxon>
        <taxon>Ecdysozoa</taxon>
        <taxon>Arthropoda</taxon>
        <taxon>Chelicerata</taxon>
        <taxon>Arachnida</taxon>
        <taxon>Araneae</taxon>
        <taxon>Araneomorphae</taxon>
        <taxon>Entelegynae</taxon>
        <taxon>Araneoidea</taxon>
        <taxon>Nephilidae</taxon>
        <taxon>Nephila</taxon>
    </lineage>
</organism>
<evidence type="ECO:0000256" key="4">
    <source>
        <dbReference type="ARBA" id="ARBA00023157"/>
    </source>
</evidence>
<dbReference type="InterPro" id="IPR003598">
    <property type="entry name" value="Ig_sub2"/>
</dbReference>
<dbReference type="CDD" id="cd00096">
    <property type="entry name" value="Ig"/>
    <property type="match status" value="1"/>
</dbReference>
<feature type="domain" description="Ig-like" evidence="6">
    <location>
        <begin position="39"/>
        <end position="111"/>
    </location>
</feature>
<dbReference type="GO" id="GO:0005737">
    <property type="term" value="C:cytoplasm"/>
    <property type="evidence" value="ECO:0007669"/>
    <property type="project" value="UniProtKB-SubCell"/>
</dbReference>
<name>A0A4Q8K4Q3_9ARAC</name>
<proteinExistence type="predicted"/>
<dbReference type="PANTHER" id="PTHR35971:SF5">
    <property type="entry name" value="OBSCURIN LIKE CYTOSKELETAL ADAPTOR 1"/>
    <property type="match status" value="1"/>
</dbReference>
<evidence type="ECO:0000256" key="3">
    <source>
        <dbReference type="ARBA" id="ARBA00022553"/>
    </source>
</evidence>
<protein>
    <submittedName>
        <fullName evidence="7">U10-Nephitoxin-Nsp1a_1</fullName>
    </submittedName>
</protein>
<dbReference type="InterPro" id="IPR007110">
    <property type="entry name" value="Ig-like_dom"/>
</dbReference>
<reference evidence="7" key="2">
    <citation type="submission" date="2019-05" db="EMBL/GenBank/DDBJ databases">
        <title>Unravelling the molecular evolution of spider venoms.</title>
        <authorList>
            <person name="Pineda S."/>
        </authorList>
    </citation>
    <scope>NUCLEOTIDE SEQUENCE</scope>
</reference>